<gene>
    <name evidence="1" type="ORF">ABT39_MTgene3062</name>
</gene>
<name>A0A117NIG4_PICGL</name>
<sequence>MRPYLLLCNLNCSRSCVWAAKRATYAKPTLLFARFQSLTFMHALVIPNEITNLSFF</sequence>
<evidence type="ECO:0000313" key="1">
    <source>
        <dbReference type="EMBL" id="KUM49835.1"/>
    </source>
</evidence>
<proteinExistence type="predicted"/>
<reference evidence="1" key="1">
    <citation type="journal article" date="2015" name="Genome Biol. Evol.">
        <title>Organellar Genomes of White Spruce (Picea glauca): Assembly and Annotation.</title>
        <authorList>
            <person name="Jackman S.D."/>
            <person name="Warren R.L."/>
            <person name="Gibb E.A."/>
            <person name="Vandervalk B.P."/>
            <person name="Mohamadi H."/>
            <person name="Chu J."/>
            <person name="Raymond A."/>
            <person name="Pleasance S."/>
            <person name="Coope R."/>
            <person name="Wildung M.R."/>
            <person name="Ritland C.E."/>
            <person name="Bousquet J."/>
            <person name="Jones S.J."/>
            <person name="Bohlmann J."/>
            <person name="Birol I."/>
        </authorList>
    </citation>
    <scope>NUCLEOTIDE SEQUENCE [LARGE SCALE GENOMIC DNA]</scope>
    <source>
        <tissue evidence="1">Flushing bud</tissue>
    </source>
</reference>
<organism evidence="1">
    <name type="scientific">Picea glauca</name>
    <name type="common">White spruce</name>
    <name type="synonym">Pinus glauca</name>
    <dbReference type="NCBI Taxonomy" id="3330"/>
    <lineage>
        <taxon>Eukaryota</taxon>
        <taxon>Viridiplantae</taxon>
        <taxon>Streptophyta</taxon>
        <taxon>Embryophyta</taxon>
        <taxon>Tracheophyta</taxon>
        <taxon>Spermatophyta</taxon>
        <taxon>Pinopsida</taxon>
        <taxon>Pinidae</taxon>
        <taxon>Conifers I</taxon>
        <taxon>Pinales</taxon>
        <taxon>Pinaceae</taxon>
        <taxon>Picea</taxon>
    </lineage>
</organism>
<protein>
    <submittedName>
        <fullName evidence="1">Uncharacterized protein</fullName>
    </submittedName>
</protein>
<dbReference type="AlphaFoldDB" id="A0A117NIG4"/>
<keyword evidence="1" id="KW-0496">Mitochondrion</keyword>
<dbReference type="EMBL" id="LKAM01000002">
    <property type="protein sequence ID" value="KUM49835.1"/>
    <property type="molecule type" value="Genomic_DNA"/>
</dbReference>
<accession>A0A117NIG4</accession>
<comment type="caution">
    <text evidence="1">The sequence shown here is derived from an EMBL/GenBank/DDBJ whole genome shotgun (WGS) entry which is preliminary data.</text>
</comment>
<geneLocation type="mitochondrion" evidence="1"/>